<dbReference type="InterPro" id="IPR050109">
    <property type="entry name" value="HTH-type_TetR-like_transc_reg"/>
</dbReference>
<dbReference type="Pfam" id="PF00440">
    <property type="entry name" value="TetR_N"/>
    <property type="match status" value="1"/>
</dbReference>
<dbReference type="PANTHER" id="PTHR30055:SF238">
    <property type="entry name" value="MYCOFACTOCIN BIOSYNTHESIS TRANSCRIPTIONAL REGULATOR MFTR-RELATED"/>
    <property type="match status" value="1"/>
</dbReference>
<evidence type="ECO:0000313" key="7">
    <source>
        <dbReference type="Proteomes" id="UP000325003"/>
    </source>
</evidence>
<proteinExistence type="predicted"/>
<reference evidence="6 7" key="2">
    <citation type="submission" date="2019-09" db="EMBL/GenBank/DDBJ databases">
        <authorList>
            <person name="Jin C."/>
        </authorList>
    </citation>
    <scope>NUCLEOTIDE SEQUENCE [LARGE SCALE GENOMIC DNA]</scope>
    <source>
        <strain evidence="6 7">BN130099</strain>
    </source>
</reference>
<dbReference type="Proteomes" id="UP000325003">
    <property type="component" value="Unassembled WGS sequence"/>
</dbReference>
<keyword evidence="1" id="KW-0805">Transcription regulation</keyword>
<feature type="DNA-binding region" description="H-T-H motif" evidence="4">
    <location>
        <begin position="83"/>
        <end position="102"/>
    </location>
</feature>
<dbReference type="InterPro" id="IPR009057">
    <property type="entry name" value="Homeodomain-like_sf"/>
</dbReference>
<dbReference type="InterPro" id="IPR001647">
    <property type="entry name" value="HTH_TetR"/>
</dbReference>
<dbReference type="PANTHER" id="PTHR30055">
    <property type="entry name" value="HTH-TYPE TRANSCRIPTIONAL REGULATOR RUTR"/>
    <property type="match status" value="1"/>
</dbReference>
<keyword evidence="7" id="KW-1185">Reference proteome</keyword>
<dbReference type="PROSITE" id="PS50977">
    <property type="entry name" value="HTH_TETR_2"/>
    <property type="match status" value="1"/>
</dbReference>
<organism evidence="6 7">
    <name type="scientific">Nocardioides humilatus</name>
    <dbReference type="NCBI Taxonomy" id="2607660"/>
    <lineage>
        <taxon>Bacteria</taxon>
        <taxon>Bacillati</taxon>
        <taxon>Actinomycetota</taxon>
        <taxon>Actinomycetes</taxon>
        <taxon>Propionibacteriales</taxon>
        <taxon>Nocardioidaceae</taxon>
        <taxon>Nocardioides</taxon>
    </lineage>
</organism>
<gene>
    <name evidence="6" type="ORF">F0U44_17115</name>
</gene>
<keyword evidence="3" id="KW-0804">Transcription</keyword>
<evidence type="ECO:0000256" key="1">
    <source>
        <dbReference type="ARBA" id="ARBA00023015"/>
    </source>
</evidence>
<evidence type="ECO:0000256" key="4">
    <source>
        <dbReference type="PROSITE-ProRule" id="PRU00335"/>
    </source>
</evidence>
<reference evidence="6 7" key="1">
    <citation type="submission" date="2019-09" db="EMBL/GenBank/DDBJ databases">
        <title>Nocardioides panacisoli sp. nov., isolated from the soil of a ginseng field.</title>
        <authorList>
            <person name="Cho C."/>
        </authorList>
    </citation>
    <scope>NUCLEOTIDE SEQUENCE [LARGE SCALE GENOMIC DNA]</scope>
    <source>
        <strain evidence="6 7">BN130099</strain>
    </source>
</reference>
<comment type="caution">
    <text evidence="6">The sequence shown here is derived from an EMBL/GenBank/DDBJ whole genome shotgun (WGS) entry which is preliminary data.</text>
</comment>
<dbReference type="Gene3D" id="1.10.357.10">
    <property type="entry name" value="Tetracycline Repressor, domain 2"/>
    <property type="match status" value="1"/>
</dbReference>
<dbReference type="GO" id="GO:0003700">
    <property type="term" value="F:DNA-binding transcription factor activity"/>
    <property type="evidence" value="ECO:0007669"/>
    <property type="project" value="TreeGrafter"/>
</dbReference>
<sequence length="231" mass="24783">MKWDSRGLRVRSTVSYQHPLTLRNDLDQTDDRLIVRRIETGGSSVVTEAKDWLTGGSRRDAAETRIRAAARSLLVDRGVDSFTADAVARRAGCSRATLYRITGGSKALLDAVVADASVSVLGQIEARTTGLDGAARVVEAVLAAVDAIRADAALREWLAHRRTAGADDYFGSSTAMAQTAQLLGGVEADGPLAGPWLVRVVLSLVTWPLADANDERDLVERFVLPAFRPEG</sequence>
<dbReference type="GO" id="GO:0000976">
    <property type="term" value="F:transcription cis-regulatory region binding"/>
    <property type="evidence" value="ECO:0007669"/>
    <property type="project" value="TreeGrafter"/>
</dbReference>
<dbReference type="AlphaFoldDB" id="A0A5B1LB58"/>
<feature type="domain" description="HTH tetR-type" evidence="5">
    <location>
        <begin position="60"/>
        <end position="120"/>
    </location>
</feature>
<dbReference type="EMBL" id="VUJV01000006">
    <property type="protein sequence ID" value="KAA1416907.1"/>
    <property type="molecule type" value="Genomic_DNA"/>
</dbReference>
<evidence type="ECO:0000313" key="6">
    <source>
        <dbReference type="EMBL" id="KAA1416907.1"/>
    </source>
</evidence>
<evidence type="ECO:0000259" key="5">
    <source>
        <dbReference type="PROSITE" id="PS50977"/>
    </source>
</evidence>
<evidence type="ECO:0000256" key="3">
    <source>
        <dbReference type="ARBA" id="ARBA00023163"/>
    </source>
</evidence>
<accession>A0A5B1LB58</accession>
<dbReference type="SUPFAM" id="SSF46689">
    <property type="entry name" value="Homeodomain-like"/>
    <property type="match status" value="1"/>
</dbReference>
<name>A0A5B1LB58_9ACTN</name>
<evidence type="ECO:0000256" key="2">
    <source>
        <dbReference type="ARBA" id="ARBA00023125"/>
    </source>
</evidence>
<protein>
    <submittedName>
        <fullName evidence="6">TetR/AcrR family transcriptional regulator</fullName>
    </submittedName>
</protein>
<keyword evidence="2 4" id="KW-0238">DNA-binding</keyword>